<dbReference type="SUPFAM" id="SSF50249">
    <property type="entry name" value="Nucleic acid-binding proteins"/>
    <property type="match status" value="1"/>
</dbReference>
<dbReference type="GO" id="GO:0016874">
    <property type="term" value="F:ligase activity"/>
    <property type="evidence" value="ECO:0007669"/>
    <property type="project" value="UniProtKB-KW"/>
</dbReference>
<dbReference type="CDD" id="cd08041">
    <property type="entry name" value="OBF_kDNA_ligase_like"/>
    <property type="match status" value="1"/>
</dbReference>
<gene>
    <name evidence="6" type="ORF">CfP315_0212</name>
</gene>
<dbReference type="EMBL" id="AP027924">
    <property type="protein sequence ID" value="BED91700.1"/>
    <property type="molecule type" value="Genomic_DNA"/>
</dbReference>
<organism evidence="6">
    <name type="scientific">Candidatus Improbicoccus pseudotrichonymphae</name>
    <dbReference type="NCBI Taxonomy" id="3033792"/>
    <lineage>
        <taxon>Bacteria</taxon>
        <taxon>Bacillati</taxon>
        <taxon>Bacillota</taxon>
        <taxon>Clostridia</taxon>
        <taxon>Candidatus Improbicoccus</taxon>
    </lineage>
</organism>
<dbReference type="Gene3D" id="2.40.50.140">
    <property type="entry name" value="Nucleic acid-binding proteins"/>
    <property type="match status" value="1"/>
</dbReference>
<dbReference type="Proteomes" id="UP001337580">
    <property type="component" value="Chromosome"/>
</dbReference>
<dbReference type="SUPFAM" id="SSF56091">
    <property type="entry name" value="DNA ligase/mRNA capping enzyme, catalytic domain"/>
    <property type="match status" value="1"/>
</dbReference>
<protein>
    <submittedName>
        <fullName evidence="6">ATP-dependent DNA ligase</fullName>
    </submittedName>
</protein>
<dbReference type="InterPro" id="IPR029319">
    <property type="entry name" value="DNA_ligase_OB"/>
</dbReference>
<dbReference type="AlphaFoldDB" id="A0AA48IA42"/>
<evidence type="ECO:0000256" key="3">
    <source>
        <dbReference type="ARBA" id="ARBA00022763"/>
    </source>
</evidence>
<dbReference type="GO" id="GO:0006281">
    <property type="term" value="P:DNA repair"/>
    <property type="evidence" value="ECO:0007669"/>
    <property type="project" value="UniProtKB-KW"/>
</dbReference>
<keyword evidence="1 6" id="KW-0436">Ligase</keyword>
<keyword evidence="2" id="KW-0235">DNA replication</keyword>
<dbReference type="InterPro" id="IPR050326">
    <property type="entry name" value="NAD_dep_DNA_ligaseB"/>
</dbReference>
<dbReference type="KEGG" id="ips:CfP315_0212"/>
<reference evidence="6" key="1">
    <citation type="journal article" date="2023" name="ISME J.">
        <title>Emergence of putative energy parasites within Clostridia revealed by genome analysis of a novel endosymbiotic clade.</title>
        <authorList>
            <person name="Takahashi K."/>
            <person name="Kuwahara H."/>
            <person name="Horikawa Y."/>
            <person name="Izawa K."/>
            <person name="Kato D."/>
            <person name="Inagaki T."/>
            <person name="Yuki M."/>
            <person name="Ohkuma M."/>
            <person name="Hongoh Y."/>
        </authorList>
    </citation>
    <scope>NUCLEOTIDE SEQUENCE</scope>
    <source>
        <strain evidence="6">CfP3-15</strain>
    </source>
</reference>
<dbReference type="Pfam" id="PF14743">
    <property type="entry name" value="DNA_ligase_OB_2"/>
    <property type="match status" value="1"/>
</dbReference>
<keyword evidence="4" id="KW-0234">DNA repair</keyword>
<sequence>MVNKTIKTNNWKVQLAHKFEKKKLKENEWFSLSEKINGVRGTYYKGKIYSRQGKEISGLDHILDAIDDLNLPNMVFDGELVRENLENLPDNENFRIGTGIINSNEEFKTEINFIIFDMLPIKEFESGKSNQKYRERLENLNKLDLFWPLEMIPILYSGTDQNKINEYLKLMETADKEGLILNRNTEYKCNRNTGILKIKKFHTVDLEITKLEEGTGKIKGMLGAFITNYKGNKLKVGTGFTNEERVTFWKQKENLEGRVIEVKYFTESENKKYNKESLQFPTFIRLRELGKAVSYS</sequence>
<evidence type="ECO:0000313" key="6">
    <source>
        <dbReference type="EMBL" id="BED91700.1"/>
    </source>
</evidence>
<dbReference type="GO" id="GO:0006260">
    <property type="term" value="P:DNA replication"/>
    <property type="evidence" value="ECO:0007669"/>
    <property type="project" value="UniProtKB-KW"/>
</dbReference>
<proteinExistence type="predicted"/>
<evidence type="ECO:0000256" key="1">
    <source>
        <dbReference type="ARBA" id="ARBA00022598"/>
    </source>
</evidence>
<evidence type="ECO:0000259" key="5">
    <source>
        <dbReference type="Pfam" id="PF14743"/>
    </source>
</evidence>
<accession>A0AA48IA42</accession>
<dbReference type="InterPro" id="IPR012340">
    <property type="entry name" value="NA-bd_OB-fold"/>
</dbReference>
<feature type="domain" description="DNA ligase OB-like" evidence="5">
    <location>
        <begin position="213"/>
        <end position="287"/>
    </location>
</feature>
<dbReference type="PANTHER" id="PTHR47810">
    <property type="entry name" value="DNA LIGASE"/>
    <property type="match status" value="1"/>
</dbReference>
<name>A0AA48IA42_9FIRM</name>
<evidence type="ECO:0000256" key="2">
    <source>
        <dbReference type="ARBA" id="ARBA00022705"/>
    </source>
</evidence>
<dbReference type="PANTHER" id="PTHR47810:SF1">
    <property type="entry name" value="DNA LIGASE B"/>
    <property type="match status" value="1"/>
</dbReference>
<dbReference type="Gene3D" id="3.30.470.30">
    <property type="entry name" value="DNA ligase/mRNA capping enzyme"/>
    <property type="match status" value="1"/>
</dbReference>
<keyword evidence="3" id="KW-0227">DNA damage</keyword>
<evidence type="ECO:0000256" key="4">
    <source>
        <dbReference type="ARBA" id="ARBA00023204"/>
    </source>
</evidence>